<dbReference type="InterPro" id="IPR036217">
    <property type="entry name" value="MethylDNA_cys_MeTrfase_DNAb"/>
</dbReference>
<keyword evidence="4" id="KW-0227">DNA damage</keyword>
<dbReference type="NCBIfam" id="TIGR00589">
    <property type="entry name" value="ogt"/>
    <property type="match status" value="1"/>
</dbReference>
<protein>
    <submittedName>
        <fullName evidence="8">Methylated-DNA--[protein]-cysteine S-methyltransferase</fullName>
    </submittedName>
</protein>
<accession>A0ABS0PD85</accession>
<feature type="domain" description="Methylated-DNA-[protein]-cysteine S-methyltransferase DNA binding" evidence="7">
    <location>
        <begin position="89"/>
        <end position="169"/>
    </location>
</feature>
<name>A0ABS0PD85_9BRAD</name>
<dbReference type="InterPro" id="IPR001497">
    <property type="entry name" value="MethylDNA_cys_MeTrfase_AS"/>
</dbReference>
<dbReference type="Proteomes" id="UP001194539">
    <property type="component" value="Unassembled WGS sequence"/>
</dbReference>
<dbReference type="InterPro" id="IPR036631">
    <property type="entry name" value="MGMT_N_sf"/>
</dbReference>
<dbReference type="RefSeq" id="WP_197969053.1">
    <property type="nucleotide sequence ID" value="NZ_JACEGD010000044.1"/>
</dbReference>
<keyword evidence="2" id="KW-0489">Methyltransferase</keyword>
<comment type="catalytic activity">
    <reaction evidence="6">
        <text>a 6-O-methyl-2'-deoxyguanosine in DNA + L-cysteinyl-[protein] = S-methyl-L-cysteinyl-[protein] + a 2'-deoxyguanosine in DNA</text>
        <dbReference type="Rhea" id="RHEA:24000"/>
        <dbReference type="Rhea" id="RHEA-COMP:10131"/>
        <dbReference type="Rhea" id="RHEA-COMP:10132"/>
        <dbReference type="Rhea" id="RHEA-COMP:11367"/>
        <dbReference type="Rhea" id="RHEA-COMP:11368"/>
        <dbReference type="ChEBI" id="CHEBI:29950"/>
        <dbReference type="ChEBI" id="CHEBI:82612"/>
        <dbReference type="ChEBI" id="CHEBI:85445"/>
        <dbReference type="ChEBI" id="CHEBI:85448"/>
        <dbReference type="EC" id="2.1.1.63"/>
    </reaction>
</comment>
<evidence type="ECO:0000256" key="3">
    <source>
        <dbReference type="ARBA" id="ARBA00022679"/>
    </source>
</evidence>
<dbReference type="Pfam" id="PF01035">
    <property type="entry name" value="DNA_binding_1"/>
    <property type="match status" value="1"/>
</dbReference>
<evidence type="ECO:0000256" key="5">
    <source>
        <dbReference type="ARBA" id="ARBA00023204"/>
    </source>
</evidence>
<dbReference type="PROSITE" id="PS00374">
    <property type="entry name" value="MGMT"/>
    <property type="match status" value="1"/>
</dbReference>
<dbReference type="SUPFAM" id="SSF46767">
    <property type="entry name" value="Methylated DNA-protein cysteine methyltransferase, C-terminal domain"/>
    <property type="match status" value="1"/>
</dbReference>
<evidence type="ECO:0000256" key="6">
    <source>
        <dbReference type="ARBA" id="ARBA00049348"/>
    </source>
</evidence>
<dbReference type="EMBL" id="JACEGD010000044">
    <property type="protein sequence ID" value="MBH5391272.1"/>
    <property type="molecule type" value="Genomic_DNA"/>
</dbReference>
<sequence length="191" mass="20496">MAGRAYAIFDTALGRCGIIWSGTGVVAVQLPEAREIDTRRRIFLAHPEAREQRPSENAELAIEGIVGLLQGGEPDFSDVGLDAGGVPGFNRRVYEHTCAIPRGETRTCHEIAKALGASGAVHSVAQAIAKNPYMLIVPCHRVLEAGNYTDRLSPYAGMISRRRLLALEGAQPVASKTLFEVLLPVAPPRAS</sequence>
<proteinExistence type="predicted"/>
<comment type="caution">
    <text evidence="8">The sequence shown here is derived from an EMBL/GenBank/DDBJ whole genome shotgun (WGS) entry which is preliminary data.</text>
</comment>
<dbReference type="InterPro" id="IPR036388">
    <property type="entry name" value="WH-like_DNA-bd_sf"/>
</dbReference>
<comment type="catalytic activity">
    <reaction evidence="1">
        <text>a 4-O-methyl-thymidine in DNA + L-cysteinyl-[protein] = a thymidine in DNA + S-methyl-L-cysteinyl-[protein]</text>
        <dbReference type="Rhea" id="RHEA:53428"/>
        <dbReference type="Rhea" id="RHEA-COMP:10131"/>
        <dbReference type="Rhea" id="RHEA-COMP:10132"/>
        <dbReference type="Rhea" id="RHEA-COMP:13555"/>
        <dbReference type="Rhea" id="RHEA-COMP:13556"/>
        <dbReference type="ChEBI" id="CHEBI:29950"/>
        <dbReference type="ChEBI" id="CHEBI:82612"/>
        <dbReference type="ChEBI" id="CHEBI:137386"/>
        <dbReference type="ChEBI" id="CHEBI:137387"/>
        <dbReference type="EC" id="2.1.1.63"/>
    </reaction>
</comment>
<dbReference type="PANTHER" id="PTHR10815">
    <property type="entry name" value="METHYLATED-DNA--PROTEIN-CYSTEINE METHYLTRANSFERASE"/>
    <property type="match status" value="1"/>
</dbReference>
<evidence type="ECO:0000259" key="7">
    <source>
        <dbReference type="Pfam" id="PF01035"/>
    </source>
</evidence>
<gene>
    <name evidence="8" type="ORF">H1B27_34095</name>
</gene>
<keyword evidence="3" id="KW-0808">Transferase</keyword>
<organism evidence="8 9">
    <name type="scientific">Bradyrhizobium diversitatis</name>
    <dbReference type="NCBI Taxonomy" id="2755406"/>
    <lineage>
        <taxon>Bacteria</taxon>
        <taxon>Pseudomonadati</taxon>
        <taxon>Pseudomonadota</taxon>
        <taxon>Alphaproteobacteria</taxon>
        <taxon>Hyphomicrobiales</taxon>
        <taxon>Nitrobacteraceae</taxon>
        <taxon>Bradyrhizobium</taxon>
    </lineage>
</organism>
<dbReference type="CDD" id="cd06445">
    <property type="entry name" value="ATase"/>
    <property type="match status" value="1"/>
</dbReference>
<keyword evidence="9" id="KW-1185">Reference proteome</keyword>
<evidence type="ECO:0000256" key="4">
    <source>
        <dbReference type="ARBA" id="ARBA00022763"/>
    </source>
</evidence>
<evidence type="ECO:0000256" key="2">
    <source>
        <dbReference type="ARBA" id="ARBA00022603"/>
    </source>
</evidence>
<evidence type="ECO:0000256" key="1">
    <source>
        <dbReference type="ARBA" id="ARBA00001286"/>
    </source>
</evidence>
<dbReference type="SUPFAM" id="SSF53155">
    <property type="entry name" value="Methylated DNA-protein cysteine methyltransferase domain"/>
    <property type="match status" value="1"/>
</dbReference>
<evidence type="ECO:0000313" key="8">
    <source>
        <dbReference type="EMBL" id="MBH5391272.1"/>
    </source>
</evidence>
<evidence type="ECO:0000313" key="9">
    <source>
        <dbReference type="Proteomes" id="UP001194539"/>
    </source>
</evidence>
<reference evidence="8 9" key="1">
    <citation type="submission" date="2020-07" db="EMBL/GenBank/DDBJ databases">
        <title>Bradyrhizobium diversity isolated from nodules of indigenous legumes of Western Australia.</title>
        <authorList>
            <person name="Klepa M.S."/>
        </authorList>
    </citation>
    <scope>NUCLEOTIDE SEQUENCE [LARGE SCALE GENOMIC DNA]</scope>
    <source>
        <strain evidence="8 9">CNPSo 4019</strain>
    </source>
</reference>
<dbReference type="PANTHER" id="PTHR10815:SF5">
    <property type="entry name" value="METHYLATED-DNA--PROTEIN-CYSTEINE METHYLTRANSFERASE"/>
    <property type="match status" value="1"/>
</dbReference>
<dbReference type="InterPro" id="IPR014048">
    <property type="entry name" value="MethylDNA_cys_MeTrfase_DNA-bd"/>
</dbReference>
<dbReference type="Gene3D" id="1.10.10.10">
    <property type="entry name" value="Winged helix-like DNA-binding domain superfamily/Winged helix DNA-binding domain"/>
    <property type="match status" value="1"/>
</dbReference>
<keyword evidence="5" id="KW-0234">DNA repair</keyword>